<dbReference type="RefSeq" id="XP_001461780.1">
    <property type="nucleotide sequence ID" value="XM_001461743.1"/>
</dbReference>
<gene>
    <name evidence="3" type="ORF">GSPATT00026731001</name>
</gene>
<reference evidence="3 4" key="1">
    <citation type="journal article" date="2006" name="Nature">
        <title>Global trends of whole-genome duplications revealed by the ciliate Paramecium tetraurelia.</title>
        <authorList>
            <consortium name="Genoscope"/>
            <person name="Aury J.-M."/>
            <person name="Jaillon O."/>
            <person name="Duret L."/>
            <person name="Noel B."/>
            <person name="Jubin C."/>
            <person name="Porcel B.M."/>
            <person name="Segurens B."/>
            <person name="Daubin V."/>
            <person name="Anthouard V."/>
            <person name="Aiach N."/>
            <person name="Arnaiz O."/>
            <person name="Billaut A."/>
            <person name="Beisson J."/>
            <person name="Blanc I."/>
            <person name="Bouhouche K."/>
            <person name="Camara F."/>
            <person name="Duharcourt S."/>
            <person name="Guigo R."/>
            <person name="Gogendeau D."/>
            <person name="Katinka M."/>
            <person name="Keller A.-M."/>
            <person name="Kissmehl R."/>
            <person name="Klotz C."/>
            <person name="Koll F."/>
            <person name="Le Moue A."/>
            <person name="Lepere C."/>
            <person name="Malinsky S."/>
            <person name="Nowacki M."/>
            <person name="Nowak J.K."/>
            <person name="Plattner H."/>
            <person name="Poulain J."/>
            <person name="Ruiz F."/>
            <person name="Serrano V."/>
            <person name="Zagulski M."/>
            <person name="Dessen P."/>
            <person name="Betermier M."/>
            <person name="Weissenbach J."/>
            <person name="Scarpelli C."/>
            <person name="Schachter V."/>
            <person name="Sperling L."/>
            <person name="Meyer E."/>
            <person name="Cohen J."/>
            <person name="Wincker P."/>
        </authorList>
    </citation>
    <scope>NUCLEOTIDE SEQUENCE [LARGE SCALE GENOMIC DNA]</scope>
    <source>
        <strain evidence="3 4">Stock d4-2</strain>
    </source>
</reference>
<feature type="coiled-coil region" evidence="1">
    <location>
        <begin position="429"/>
        <end position="527"/>
    </location>
</feature>
<dbReference type="HOGENOM" id="CLU_510449_0_0_1"/>
<keyword evidence="4" id="KW-1185">Reference proteome</keyword>
<feature type="coiled-coil region" evidence="1">
    <location>
        <begin position="145"/>
        <end position="193"/>
    </location>
</feature>
<dbReference type="AlphaFoldDB" id="A0EGG6"/>
<dbReference type="Proteomes" id="UP000000600">
    <property type="component" value="Unassembled WGS sequence"/>
</dbReference>
<dbReference type="OrthoDB" id="312339at2759"/>
<dbReference type="EMBL" id="CT868677">
    <property type="protein sequence ID" value="CAK94407.1"/>
    <property type="molecule type" value="Genomic_DNA"/>
</dbReference>
<evidence type="ECO:0000256" key="1">
    <source>
        <dbReference type="SAM" id="Coils"/>
    </source>
</evidence>
<keyword evidence="1" id="KW-0175">Coiled coil</keyword>
<organism evidence="3 4">
    <name type="scientific">Paramecium tetraurelia</name>
    <dbReference type="NCBI Taxonomy" id="5888"/>
    <lineage>
        <taxon>Eukaryota</taxon>
        <taxon>Sar</taxon>
        <taxon>Alveolata</taxon>
        <taxon>Ciliophora</taxon>
        <taxon>Intramacronucleata</taxon>
        <taxon>Oligohymenophorea</taxon>
        <taxon>Peniculida</taxon>
        <taxon>Parameciidae</taxon>
        <taxon>Paramecium</taxon>
    </lineage>
</organism>
<evidence type="ECO:0000256" key="2">
    <source>
        <dbReference type="SAM" id="MobiDB-lite"/>
    </source>
</evidence>
<protein>
    <submittedName>
        <fullName evidence="3">Uncharacterized protein</fullName>
    </submittedName>
</protein>
<dbReference type="GeneID" id="5047565"/>
<dbReference type="KEGG" id="ptm:GSPATT00026731001"/>
<dbReference type="InParanoid" id="A0EGG6"/>
<feature type="coiled-coil region" evidence="1">
    <location>
        <begin position="321"/>
        <end position="376"/>
    </location>
</feature>
<sequence length="534" mass="63254">MQSLRNANIQQLERPRGGSVNAKSFLKNAQNSNKGESQSFFLQANNSKKTFESQMPNKNQTSQHDPHLSYLNNLQSSEKQIKNQKLSTLTSKFSTQNLKYLSPSNINTTKVDTPSDNKQFFIQTARVNSLLQEISDIKLQNEKVKQFYQSQIHNLQNNQDQLKIENLSLSNAMKGLTQQLSDARQIMQRIYQQTDLEELNNSFDQIDFNNNPNIQQAFYQFQSEIFQFIYEYQSQTNQKIQQKQQQLNKIIIKLNQIIQKQKGIDHKSIIYDLQQTNTSLLNQLKSQEVQLKLVHKKTTAPISNELEEQINEFKKHHQYIINNLEQEKEIAVEQEAQLKKEFQIRIQKLEQELSLLLDENQRKEQLISELNDLNQSKVLQMQKQEELQLLTDKLQESINIQVNLNDQIVILKQNCNSLLNDFEKQLFEIQKLQKEKQYFQTQFENQQNENMELLNKQQLQDENHQIQIDSLKNEWQQQNYSLSEKLKINESKLNKLQDNNNTLQKQKQELQNEIKLFQNETNKFKDQIDQIQQF</sequence>
<feature type="compositionally biased region" description="Polar residues" evidence="2">
    <location>
        <begin position="1"/>
        <end position="11"/>
    </location>
</feature>
<name>A0EGG6_PARTE</name>
<evidence type="ECO:0000313" key="4">
    <source>
        <dbReference type="Proteomes" id="UP000000600"/>
    </source>
</evidence>
<evidence type="ECO:0000313" key="3">
    <source>
        <dbReference type="EMBL" id="CAK94407.1"/>
    </source>
</evidence>
<feature type="region of interest" description="Disordered" evidence="2">
    <location>
        <begin position="49"/>
        <end position="68"/>
    </location>
</feature>
<feature type="compositionally biased region" description="Polar residues" evidence="2">
    <location>
        <begin position="49"/>
        <end position="63"/>
    </location>
</feature>
<proteinExistence type="predicted"/>
<accession>A0EGG6</accession>
<feature type="region of interest" description="Disordered" evidence="2">
    <location>
        <begin position="1"/>
        <end position="21"/>
    </location>
</feature>